<proteinExistence type="predicted"/>
<dbReference type="FunFam" id="1.10.340.70:FF:000001">
    <property type="entry name" value="Retrovirus-related Pol polyprotein from transposon gypsy-like Protein"/>
    <property type="match status" value="1"/>
</dbReference>
<dbReference type="Gene3D" id="1.10.340.70">
    <property type="match status" value="1"/>
</dbReference>
<dbReference type="EC" id="2.7.7.49" evidence="1"/>
<dbReference type="EMBL" id="JALNTZ010000002">
    <property type="protein sequence ID" value="KAJ3662081.1"/>
    <property type="molecule type" value="Genomic_DNA"/>
</dbReference>
<gene>
    <name evidence="4" type="ORF">Zmor_006444</name>
</gene>
<name>A0AA38IXA0_9CUCU</name>
<dbReference type="GO" id="GO:0003964">
    <property type="term" value="F:RNA-directed DNA polymerase activity"/>
    <property type="evidence" value="ECO:0007669"/>
    <property type="project" value="UniProtKB-EC"/>
</dbReference>
<evidence type="ECO:0000313" key="4">
    <source>
        <dbReference type="EMBL" id="KAJ3662081.1"/>
    </source>
</evidence>
<dbReference type="InterPro" id="IPR050951">
    <property type="entry name" value="Retrovirus_Pol_polyprotein"/>
</dbReference>
<evidence type="ECO:0000259" key="3">
    <source>
        <dbReference type="Pfam" id="PF17921"/>
    </source>
</evidence>
<dbReference type="Proteomes" id="UP001168821">
    <property type="component" value="Unassembled WGS sequence"/>
</dbReference>
<evidence type="ECO:0000313" key="5">
    <source>
        <dbReference type="Proteomes" id="UP001168821"/>
    </source>
</evidence>
<accession>A0AA38IXA0</accession>
<comment type="caution">
    <text evidence="4">The sequence shown here is derived from an EMBL/GenBank/DDBJ whole genome shotgun (WGS) entry which is preliminary data.</text>
</comment>
<dbReference type="AlphaFoldDB" id="A0AA38IXA0"/>
<dbReference type="PANTHER" id="PTHR37984:SF15">
    <property type="entry name" value="INTEGRASE CATALYTIC DOMAIN-CONTAINING PROTEIN"/>
    <property type="match status" value="1"/>
</dbReference>
<protein>
    <recommendedName>
        <fullName evidence="1">RNA-directed DNA polymerase</fullName>
        <ecNumber evidence="1">2.7.7.49</ecNumber>
    </recommendedName>
</protein>
<dbReference type="Pfam" id="PF17921">
    <property type="entry name" value="Integrase_H2C2"/>
    <property type="match status" value="1"/>
</dbReference>
<organism evidence="4 5">
    <name type="scientific">Zophobas morio</name>
    <dbReference type="NCBI Taxonomy" id="2755281"/>
    <lineage>
        <taxon>Eukaryota</taxon>
        <taxon>Metazoa</taxon>
        <taxon>Ecdysozoa</taxon>
        <taxon>Arthropoda</taxon>
        <taxon>Hexapoda</taxon>
        <taxon>Insecta</taxon>
        <taxon>Pterygota</taxon>
        <taxon>Neoptera</taxon>
        <taxon>Endopterygota</taxon>
        <taxon>Coleoptera</taxon>
        <taxon>Polyphaga</taxon>
        <taxon>Cucujiformia</taxon>
        <taxon>Tenebrionidae</taxon>
        <taxon>Zophobas</taxon>
    </lineage>
</organism>
<feature type="domain" description="Integrase zinc-binding" evidence="3">
    <location>
        <begin position="5"/>
        <end position="61"/>
    </location>
</feature>
<keyword evidence="5" id="KW-1185">Reference proteome</keyword>
<dbReference type="PANTHER" id="PTHR37984">
    <property type="entry name" value="PROTEIN CBG26694"/>
    <property type="match status" value="1"/>
</dbReference>
<evidence type="ECO:0000256" key="2">
    <source>
        <dbReference type="SAM" id="MobiDB-lite"/>
    </source>
</evidence>
<dbReference type="InterPro" id="IPR041588">
    <property type="entry name" value="Integrase_H2C2"/>
</dbReference>
<evidence type="ECO:0000256" key="1">
    <source>
        <dbReference type="ARBA" id="ARBA00012493"/>
    </source>
</evidence>
<feature type="compositionally biased region" description="Basic and acidic residues" evidence="2">
    <location>
        <begin position="93"/>
        <end position="102"/>
    </location>
</feature>
<sequence length="132" mass="14966">MQLVVPAITTKEVLRKITNAGAHFGINKTLSKIRESLYWVHYRQYVENWCKNCRTCAAVKRPKIMARGPMQPQNVGSPFGRTAGEVAGPLPIPEERNKDTKKVKGSGDGLQKKLSSVYKMLRTNRIERRLVE</sequence>
<feature type="region of interest" description="Disordered" evidence="2">
    <location>
        <begin position="68"/>
        <end position="109"/>
    </location>
</feature>
<reference evidence="4" key="1">
    <citation type="journal article" date="2023" name="G3 (Bethesda)">
        <title>Whole genome assemblies of Zophobas morio and Tenebrio molitor.</title>
        <authorList>
            <person name="Kaur S."/>
            <person name="Stinson S.A."/>
            <person name="diCenzo G.C."/>
        </authorList>
    </citation>
    <scope>NUCLEOTIDE SEQUENCE</scope>
    <source>
        <strain evidence="4">QUZm001</strain>
    </source>
</reference>